<dbReference type="InterPro" id="IPR056951">
    <property type="entry name" value="Phage_connect_2"/>
</dbReference>
<evidence type="ECO:0008006" key="2">
    <source>
        <dbReference type="Google" id="ProtNLM"/>
    </source>
</evidence>
<dbReference type="Pfam" id="PF24829">
    <property type="entry name" value="Phage_connect_2"/>
    <property type="match status" value="1"/>
</dbReference>
<sequence>MASQDMIKAVKLSLRLTADVFDSEISMLIDSCTLDLQGAGVSISSTNSALITQAIVFYCKGNFGDGDDRFIQQYEKLRDAIANRKGIDSNV</sequence>
<evidence type="ECO:0000313" key="1">
    <source>
        <dbReference type="EMBL" id="DAE12816.1"/>
    </source>
</evidence>
<proteinExistence type="predicted"/>
<protein>
    <recommendedName>
        <fullName evidence="2">DNA-packaging protein</fullName>
    </recommendedName>
</protein>
<organism evidence="1">
    <name type="scientific">Siphoviridae sp. ctOrJ23</name>
    <dbReference type="NCBI Taxonomy" id="2825481"/>
    <lineage>
        <taxon>Viruses</taxon>
        <taxon>Duplodnaviria</taxon>
        <taxon>Heunggongvirae</taxon>
        <taxon>Uroviricota</taxon>
        <taxon>Caudoviricetes</taxon>
    </lineage>
</organism>
<accession>A0A8S5Q1F3</accession>
<dbReference type="EMBL" id="BK015557">
    <property type="protein sequence ID" value="DAE12816.1"/>
    <property type="molecule type" value="Genomic_DNA"/>
</dbReference>
<reference evidence="1" key="1">
    <citation type="journal article" date="2021" name="Proc. Natl. Acad. Sci. U.S.A.">
        <title>A Catalog of Tens of Thousands of Viruses from Human Metagenomes Reveals Hidden Associations with Chronic Diseases.</title>
        <authorList>
            <person name="Tisza M.J."/>
            <person name="Buck C.B."/>
        </authorList>
    </citation>
    <scope>NUCLEOTIDE SEQUENCE</scope>
    <source>
        <strain evidence="1">CtOrJ23</strain>
    </source>
</reference>
<name>A0A8S5Q1F3_9CAUD</name>